<evidence type="ECO:0000313" key="4">
    <source>
        <dbReference type="Proteomes" id="UP000799778"/>
    </source>
</evidence>
<dbReference type="AlphaFoldDB" id="A0A6A5X9J8"/>
<dbReference type="NCBIfam" id="TIGR00976">
    <property type="entry name" value="CocE_NonD"/>
    <property type="match status" value="1"/>
</dbReference>
<feature type="domain" description="Xaa-Pro dipeptidyl-peptidase C-terminal" evidence="2">
    <location>
        <begin position="455"/>
        <end position="669"/>
    </location>
</feature>
<evidence type="ECO:0000259" key="2">
    <source>
        <dbReference type="SMART" id="SM00939"/>
    </source>
</evidence>
<dbReference type="InterPro" id="IPR000383">
    <property type="entry name" value="Xaa-Pro-like_dom"/>
</dbReference>
<proteinExistence type="predicted"/>
<sequence>MTERGIFPNATGLSYRCDTLEGTTTTDAHAFEYTAGKAVTFSIGRLEIGKGQGKALMTITDLVPPGTPTFDPKLINRARLFYSLIPGQGFEADLVVDDKVTKVIEKYADRINLDAPDPSDLDGVLSVICGELGLVPKTVAHTRNHLRRESAGFKVLRDVKIPMKDGGAIFGDVYLPLEHAQGERYPVLVSCTLYGRRVFHSGPDLEVHDEIVAFEEAEDLWYTEGPDVPIELPRESWGDHWDRQRGFENIASFNTFTYVPAGYAMVKIDPPGVSQTPGKRGVPGELAAAFYEAVEWSAEQSWSDGNVGLVGSSYGANTQWAVASLRPKGLKCFVPYATDIDTYRDAVYPGGIPTRRYITDWFSRVKRSSPKWGDHIDLAEMIPQHPFHEPLWDMISAKVDSSDIPCFLAAPQIFIIHGRGAYEAWRARKPENTHLQLTDCDYYPWPSREASNKVTQFLDNHLKGYEYPKPEAVGIQMRLGWGTWYWRKESAWPVPGTTHIKWHLNADGKLSRDEPMDELTVSYAANAPATGKSGVSFVSAPLEEDVEMAGHFSAVLNVSSTAVDADVVVTLWAISDAGEIVPYSSKSLPEPVAKGFLRASHRKLDLEKTLPERPWHTHLKDDHQPLQAGEVVQLDVEIFPAAARIKKGWKLRLDVTPSESQPDIPSYLPPDMRNFFGEENEGTDSIHIGGGRSNFIYCPVVPVKQGYPNLVM</sequence>
<dbReference type="SMART" id="SM00939">
    <property type="entry name" value="PepX_C"/>
    <property type="match status" value="1"/>
</dbReference>
<dbReference type="SUPFAM" id="SSF53474">
    <property type="entry name" value="alpha/beta-Hydrolases"/>
    <property type="match status" value="1"/>
</dbReference>
<dbReference type="PANTHER" id="PTHR43056">
    <property type="entry name" value="PEPTIDASE S9 PROLYL OLIGOPEPTIDASE"/>
    <property type="match status" value="1"/>
</dbReference>
<dbReference type="PANTHER" id="PTHR43056:SF10">
    <property type="entry name" value="COCE_NOND FAMILY, PUTATIVE (AFU_ORTHOLOGUE AFUA_7G00600)-RELATED"/>
    <property type="match status" value="1"/>
</dbReference>
<dbReference type="Gene3D" id="2.60.120.260">
    <property type="entry name" value="Galactose-binding domain-like"/>
    <property type="match status" value="1"/>
</dbReference>
<dbReference type="SUPFAM" id="SSF49785">
    <property type="entry name" value="Galactose-binding domain-like"/>
    <property type="match status" value="1"/>
</dbReference>
<reference evidence="3" key="1">
    <citation type="journal article" date="2020" name="Stud. Mycol.">
        <title>101 Dothideomycetes genomes: a test case for predicting lifestyles and emergence of pathogens.</title>
        <authorList>
            <person name="Haridas S."/>
            <person name="Albert R."/>
            <person name="Binder M."/>
            <person name="Bloem J."/>
            <person name="Labutti K."/>
            <person name="Salamov A."/>
            <person name="Andreopoulos B."/>
            <person name="Baker S."/>
            <person name="Barry K."/>
            <person name="Bills G."/>
            <person name="Bluhm B."/>
            <person name="Cannon C."/>
            <person name="Castanera R."/>
            <person name="Culley D."/>
            <person name="Daum C."/>
            <person name="Ezra D."/>
            <person name="Gonzalez J."/>
            <person name="Henrissat B."/>
            <person name="Kuo A."/>
            <person name="Liang C."/>
            <person name="Lipzen A."/>
            <person name="Lutzoni F."/>
            <person name="Magnuson J."/>
            <person name="Mondo S."/>
            <person name="Nolan M."/>
            <person name="Ohm R."/>
            <person name="Pangilinan J."/>
            <person name="Park H.-J."/>
            <person name="Ramirez L."/>
            <person name="Alfaro M."/>
            <person name="Sun H."/>
            <person name="Tritt A."/>
            <person name="Yoshinaga Y."/>
            <person name="Zwiers L.-H."/>
            <person name="Turgeon B."/>
            <person name="Goodwin S."/>
            <person name="Spatafora J."/>
            <person name="Crous P."/>
            <person name="Grigoriev I."/>
        </authorList>
    </citation>
    <scope>NUCLEOTIDE SEQUENCE</scope>
    <source>
        <strain evidence="3">CBS 175.79</strain>
    </source>
</reference>
<dbReference type="Pfam" id="PF02129">
    <property type="entry name" value="Peptidase_S15"/>
    <property type="match status" value="1"/>
</dbReference>
<keyword evidence="4" id="KW-1185">Reference proteome</keyword>
<dbReference type="Proteomes" id="UP000799778">
    <property type="component" value="Unassembled WGS sequence"/>
</dbReference>
<dbReference type="OrthoDB" id="416441at2759"/>
<evidence type="ECO:0000313" key="3">
    <source>
        <dbReference type="EMBL" id="KAF2009631.1"/>
    </source>
</evidence>
<dbReference type="Gene3D" id="1.10.3020.20">
    <property type="match status" value="1"/>
</dbReference>
<keyword evidence="1 3" id="KW-0378">Hydrolase</keyword>
<dbReference type="InterPro" id="IPR008979">
    <property type="entry name" value="Galactose-bd-like_sf"/>
</dbReference>
<dbReference type="EMBL" id="ML978078">
    <property type="protein sequence ID" value="KAF2009631.1"/>
    <property type="molecule type" value="Genomic_DNA"/>
</dbReference>
<dbReference type="InterPro" id="IPR013736">
    <property type="entry name" value="Xaa-Pro_dipept_C"/>
</dbReference>
<dbReference type="Pfam" id="PF08530">
    <property type="entry name" value="PepX_C"/>
    <property type="match status" value="1"/>
</dbReference>
<dbReference type="Gene3D" id="3.40.50.1820">
    <property type="entry name" value="alpha/beta hydrolase"/>
    <property type="match status" value="1"/>
</dbReference>
<gene>
    <name evidence="3" type="ORF">BU24DRAFT_467990</name>
</gene>
<name>A0A6A5X9J8_9PLEO</name>
<dbReference type="InterPro" id="IPR005674">
    <property type="entry name" value="CocE/Ser_esterase"/>
</dbReference>
<protein>
    <submittedName>
        <fullName evidence="3">Alpha/beta-hydrolase</fullName>
    </submittedName>
</protein>
<dbReference type="GeneID" id="54289887"/>
<dbReference type="InterPro" id="IPR029058">
    <property type="entry name" value="AB_hydrolase_fold"/>
</dbReference>
<dbReference type="RefSeq" id="XP_033377970.1">
    <property type="nucleotide sequence ID" value="XM_033532490.1"/>
</dbReference>
<organism evidence="3 4">
    <name type="scientific">Aaosphaeria arxii CBS 175.79</name>
    <dbReference type="NCBI Taxonomy" id="1450172"/>
    <lineage>
        <taxon>Eukaryota</taxon>
        <taxon>Fungi</taxon>
        <taxon>Dikarya</taxon>
        <taxon>Ascomycota</taxon>
        <taxon>Pezizomycotina</taxon>
        <taxon>Dothideomycetes</taxon>
        <taxon>Pleosporomycetidae</taxon>
        <taxon>Pleosporales</taxon>
        <taxon>Pleosporales incertae sedis</taxon>
        <taxon>Aaosphaeria</taxon>
    </lineage>
</organism>
<dbReference type="InterPro" id="IPR050585">
    <property type="entry name" value="Xaa-Pro_dipeptidyl-ppase/CocE"/>
</dbReference>
<dbReference type="GO" id="GO:0008239">
    <property type="term" value="F:dipeptidyl-peptidase activity"/>
    <property type="evidence" value="ECO:0007669"/>
    <property type="project" value="InterPro"/>
</dbReference>
<accession>A0A6A5X9J8</accession>
<evidence type="ECO:0000256" key="1">
    <source>
        <dbReference type="ARBA" id="ARBA00022801"/>
    </source>
</evidence>